<evidence type="ECO:0000313" key="2">
    <source>
        <dbReference type="EMBL" id="KAK2141452.1"/>
    </source>
</evidence>
<protein>
    <recommendedName>
        <fullName evidence="1">DDE-1 domain-containing protein</fullName>
    </recommendedName>
</protein>
<comment type="caution">
    <text evidence="2">The sequence shown here is derived from an EMBL/GenBank/DDBJ whole genome shotgun (WGS) entry which is preliminary data.</text>
</comment>
<accession>A0AAD9IVQ5</accession>
<keyword evidence="3" id="KW-1185">Reference proteome</keyword>
<name>A0AAD9IVQ5_9ANNE</name>
<dbReference type="EMBL" id="JAODUP010001095">
    <property type="protein sequence ID" value="KAK2141452.1"/>
    <property type="molecule type" value="Genomic_DNA"/>
</dbReference>
<organism evidence="2 3">
    <name type="scientific">Paralvinella palmiformis</name>
    <dbReference type="NCBI Taxonomy" id="53620"/>
    <lineage>
        <taxon>Eukaryota</taxon>
        <taxon>Metazoa</taxon>
        <taxon>Spiralia</taxon>
        <taxon>Lophotrochozoa</taxon>
        <taxon>Annelida</taxon>
        <taxon>Polychaeta</taxon>
        <taxon>Sedentaria</taxon>
        <taxon>Canalipalpata</taxon>
        <taxon>Terebellida</taxon>
        <taxon>Terebelliformia</taxon>
        <taxon>Alvinellidae</taxon>
        <taxon>Paralvinella</taxon>
    </lineage>
</organism>
<dbReference type="GO" id="GO:0003676">
    <property type="term" value="F:nucleic acid binding"/>
    <property type="evidence" value="ECO:0007669"/>
    <property type="project" value="InterPro"/>
</dbReference>
<dbReference type="InterPro" id="IPR004875">
    <property type="entry name" value="DDE_SF_endonuclease_dom"/>
</dbReference>
<reference evidence="2" key="1">
    <citation type="journal article" date="2023" name="Mol. Biol. Evol.">
        <title>Third-Generation Sequencing Reveals the Adaptive Role of the Epigenome in Three Deep-Sea Polychaetes.</title>
        <authorList>
            <person name="Perez M."/>
            <person name="Aroh O."/>
            <person name="Sun Y."/>
            <person name="Lan Y."/>
            <person name="Juniper S.K."/>
            <person name="Young C.R."/>
            <person name="Angers B."/>
            <person name="Qian P.Y."/>
        </authorList>
    </citation>
    <scope>NUCLEOTIDE SEQUENCE</scope>
    <source>
        <strain evidence="2">P08H-3</strain>
    </source>
</reference>
<feature type="domain" description="DDE-1" evidence="1">
    <location>
        <begin position="110"/>
        <end position="166"/>
    </location>
</feature>
<gene>
    <name evidence="2" type="ORF">LSH36_1095g00008</name>
</gene>
<sequence>MVQGLYEKEPWTYSAEKPSRLSTARGRAMNRAVVGDYFQDVAKYTEGMQPISIWNMDESGFHFEHQPTKVVCKKGVLAVNSRESSSREHVTVVASAASVVMPPMFIHSYNTVEAPPNNKWTWQAKAWMEDSLGIEWFREVFLKYCGVQRPQVLLLDQHHSHEISVCSGFMVVNKVTFTRLFAEAWERSIRLPVTGICPVSPGCLPEMAFATCFQEVSVAVSVPAPTELDASGELQPCGSDEP</sequence>
<evidence type="ECO:0000259" key="1">
    <source>
        <dbReference type="Pfam" id="PF03184"/>
    </source>
</evidence>
<dbReference type="Proteomes" id="UP001208570">
    <property type="component" value="Unassembled WGS sequence"/>
</dbReference>
<proteinExistence type="predicted"/>
<dbReference type="AlphaFoldDB" id="A0AAD9IVQ5"/>
<dbReference type="Pfam" id="PF03184">
    <property type="entry name" value="DDE_1"/>
    <property type="match status" value="1"/>
</dbReference>
<evidence type="ECO:0000313" key="3">
    <source>
        <dbReference type="Proteomes" id="UP001208570"/>
    </source>
</evidence>